<dbReference type="InterPro" id="IPR019734">
    <property type="entry name" value="TPR_rpt"/>
</dbReference>
<evidence type="ECO:0000313" key="2">
    <source>
        <dbReference type="Proteomes" id="UP001594351"/>
    </source>
</evidence>
<reference evidence="1 2" key="1">
    <citation type="submission" date="2024-09" db="EMBL/GenBank/DDBJ databases">
        <title>Laminarin stimulates single cell rates of sulfate reduction while oxygen inhibits transcriptomic activity in coastal marine sediment.</title>
        <authorList>
            <person name="Lindsay M."/>
            <person name="Orcutt B."/>
            <person name="Emerson D."/>
            <person name="Stepanauskas R."/>
            <person name="D'Angelo T."/>
        </authorList>
    </citation>
    <scope>NUCLEOTIDE SEQUENCE [LARGE SCALE GENOMIC DNA]</scope>
    <source>
        <strain evidence="1">SAG AM-311-K15</strain>
    </source>
</reference>
<evidence type="ECO:0000313" key="1">
    <source>
        <dbReference type="EMBL" id="MFC1849905.1"/>
    </source>
</evidence>
<sequence length="600" mass="67995">MNAHFLDKVMIKVILVVFLFPCILWAAPIDNVLTDAQDGTLDNFTILEAMLIAADFPAATVSQLKADAAGKIAAVANTAGPEPGKEIKLIDSILKNLKAKLLKQYWPGSSLKDTLDQNKFDPLWGTGIFLETLSKSKLSCKVIETPANFLISFKDSAGETMYDIFLGKNPIKTNFNDYISKSAGLRSSFQVKNFPPFRLNSAERYNYSRILVGVIQQRLMKDIQADNFSDFQKVQNLLTKTFKNVIIDQDKLIDTISKRIKNVEEPKQALQLIKIADSTAKQVQINTKELNDNAILAARKSYLNLKNKKAWPAMESYLKDLKPLVPNDVYLPMAKEGYLNIHNHYWAKKDYPKVEYYANKLIEVGITKAKSFWAKAVLLQAQELAKNKKYSQALAKCDTILKKDKNNANALKIREWIYLTQYEEYKTGNKYREMLKVLATLDKLYPAKEDYQKGMVRTYWTWGDSYIQANDIPNALKVLNEGCKKFKDSKALKDKTESTYYNYSVVLYKKGQFEKAIGILKDANVKFGEESDLRNNFIGDCYLKASIAAADKGDIAKAMAYAEKGQIYAPDNTSLKNQMENLKRGKGSVKAEEIEIAPWE</sequence>
<dbReference type="SUPFAM" id="SSF48452">
    <property type="entry name" value="TPR-like"/>
    <property type="match status" value="1"/>
</dbReference>
<keyword evidence="2" id="KW-1185">Reference proteome</keyword>
<dbReference type="EMBL" id="JBHPBY010000065">
    <property type="protein sequence ID" value="MFC1849905.1"/>
    <property type="molecule type" value="Genomic_DNA"/>
</dbReference>
<name>A0ABV6YUM9_UNCC1</name>
<protein>
    <submittedName>
        <fullName evidence="1">Tetratricopeptide repeat protein</fullName>
    </submittedName>
</protein>
<accession>A0ABV6YUM9</accession>
<proteinExistence type="predicted"/>
<gene>
    <name evidence="1" type="ORF">ACFL27_06820</name>
</gene>
<comment type="caution">
    <text evidence="1">The sequence shown here is derived from an EMBL/GenBank/DDBJ whole genome shotgun (WGS) entry which is preliminary data.</text>
</comment>
<organism evidence="1 2">
    <name type="scientific">candidate division CSSED10-310 bacterium</name>
    <dbReference type="NCBI Taxonomy" id="2855610"/>
    <lineage>
        <taxon>Bacteria</taxon>
        <taxon>Bacteria division CSSED10-310</taxon>
    </lineage>
</organism>
<dbReference type="InterPro" id="IPR011990">
    <property type="entry name" value="TPR-like_helical_dom_sf"/>
</dbReference>
<dbReference type="SMART" id="SM00028">
    <property type="entry name" value="TPR"/>
    <property type="match status" value="3"/>
</dbReference>
<dbReference type="Gene3D" id="1.25.40.10">
    <property type="entry name" value="Tetratricopeptide repeat domain"/>
    <property type="match status" value="1"/>
</dbReference>
<dbReference type="Proteomes" id="UP001594351">
    <property type="component" value="Unassembled WGS sequence"/>
</dbReference>